<feature type="chain" id="PRO_5024903669" description="DUF1996 domain-containing protein" evidence="2">
    <location>
        <begin position="29"/>
        <end position="316"/>
    </location>
</feature>
<feature type="domain" description="DUF1996" evidence="3">
    <location>
        <begin position="46"/>
        <end position="170"/>
    </location>
</feature>
<dbReference type="EMBL" id="ML732149">
    <property type="protein sequence ID" value="KAB8079662.1"/>
    <property type="molecule type" value="Genomic_DNA"/>
</dbReference>
<dbReference type="Proteomes" id="UP000326565">
    <property type="component" value="Unassembled WGS sequence"/>
</dbReference>
<feature type="domain" description="DUF1996" evidence="3">
    <location>
        <begin position="171"/>
        <end position="235"/>
    </location>
</feature>
<dbReference type="InterPro" id="IPR018535">
    <property type="entry name" value="DUF1996"/>
</dbReference>
<keyword evidence="5" id="KW-1185">Reference proteome</keyword>
<evidence type="ECO:0000256" key="1">
    <source>
        <dbReference type="SAM" id="MobiDB-lite"/>
    </source>
</evidence>
<gene>
    <name evidence="4" type="ORF">BDV29DRAFT_187000</name>
</gene>
<proteinExistence type="predicted"/>
<dbReference type="AlphaFoldDB" id="A0A5N5XJH9"/>
<dbReference type="PANTHER" id="PTHR43662">
    <property type="match status" value="1"/>
</dbReference>
<evidence type="ECO:0000313" key="5">
    <source>
        <dbReference type="Proteomes" id="UP000326565"/>
    </source>
</evidence>
<keyword evidence="2" id="KW-0732">Signal</keyword>
<evidence type="ECO:0000313" key="4">
    <source>
        <dbReference type="EMBL" id="KAB8079662.1"/>
    </source>
</evidence>
<reference evidence="4 5" key="1">
    <citation type="submission" date="2019-04" db="EMBL/GenBank/DDBJ databases">
        <title>Friends and foes A comparative genomics study of 23 Aspergillus species from section Flavi.</title>
        <authorList>
            <consortium name="DOE Joint Genome Institute"/>
            <person name="Kjaerbolling I."/>
            <person name="Vesth T."/>
            <person name="Frisvad J.C."/>
            <person name="Nybo J.L."/>
            <person name="Theobald S."/>
            <person name="Kildgaard S."/>
            <person name="Isbrandt T."/>
            <person name="Kuo A."/>
            <person name="Sato A."/>
            <person name="Lyhne E.K."/>
            <person name="Kogle M.E."/>
            <person name="Wiebenga A."/>
            <person name="Kun R.S."/>
            <person name="Lubbers R.J."/>
            <person name="Makela M.R."/>
            <person name="Barry K."/>
            <person name="Chovatia M."/>
            <person name="Clum A."/>
            <person name="Daum C."/>
            <person name="Haridas S."/>
            <person name="He G."/>
            <person name="LaButti K."/>
            <person name="Lipzen A."/>
            <person name="Mondo S."/>
            <person name="Riley R."/>
            <person name="Salamov A."/>
            <person name="Simmons B.A."/>
            <person name="Magnuson J.K."/>
            <person name="Henrissat B."/>
            <person name="Mortensen U.H."/>
            <person name="Larsen T.O."/>
            <person name="Devries R.P."/>
            <person name="Grigoriev I.V."/>
            <person name="Machida M."/>
            <person name="Baker S.E."/>
            <person name="Andersen M.R."/>
        </authorList>
    </citation>
    <scope>NUCLEOTIDE SEQUENCE [LARGE SCALE GENOMIC DNA]</scope>
    <source>
        <strain evidence="4 5">CBS 151.66</strain>
    </source>
</reference>
<feature type="region of interest" description="Disordered" evidence="1">
    <location>
        <begin position="270"/>
        <end position="316"/>
    </location>
</feature>
<dbReference type="Pfam" id="PF09362">
    <property type="entry name" value="DUF1996"/>
    <property type="match status" value="2"/>
</dbReference>
<evidence type="ECO:0000259" key="3">
    <source>
        <dbReference type="Pfam" id="PF09362"/>
    </source>
</evidence>
<organism evidence="4 5">
    <name type="scientific">Aspergillus leporis</name>
    <dbReference type="NCBI Taxonomy" id="41062"/>
    <lineage>
        <taxon>Eukaryota</taxon>
        <taxon>Fungi</taxon>
        <taxon>Dikarya</taxon>
        <taxon>Ascomycota</taxon>
        <taxon>Pezizomycotina</taxon>
        <taxon>Eurotiomycetes</taxon>
        <taxon>Eurotiomycetidae</taxon>
        <taxon>Eurotiales</taxon>
        <taxon>Aspergillaceae</taxon>
        <taxon>Aspergillus</taxon>
        <taxon>Aspergillus subgen. Circumdati</taxon>
    </lineage>
</organism>
<dbReference type="PANTHER" id="PTHR43662:SF3">
    <property type="entry name" value="DOMAIN PROTEIN, PUTATIVE (AFU_ORTHOLOGUE AFUA_6G11970)-RELATED"/>
    <property type="match status" value="1"/>
</dbReference>
<evidence type="ECO:0000256" key="2">
    <source>
        <dbReference type="SAM" id="SignalP"/>
    </source>
</evidence>
<feature type="signal peptide" evidence="2">
    <location>
        <begin position="1"/>
        <end position="28"/>
    </location>
</feature>
<name>A0A5N5XJH9_9EURO</name>
<protein>
    <recommendedName>
        <fullName evidence="3">DUF1996 domain-containing protein</fullName>
    </recommendedName>
</protein>
<accession>A0A5N5XJH9</accession>
<dbReference type="OrthoDB" id="74764at2759"/>
<sequence length="316" mass="34942">MLMRRNKYSITTNLLLTLCYSAWGTSHAIDELFTFSCLPLTVQWSDPIVSPGKPSSHTHVVSGGTAFQRLMTTETAKLANDTTCGVEIDKSNYWIPQLYHQTQDGPFELIEHENNASCDHSAHAISCDRTKYLLAPPAGLRALAGNLFLRTYNESDITQRAISHMCMKEDGSSMAYPATGDYNLGVCPKTHPIAIYSIFLEFFFNTGPFPDHENWGYAMGDPTGYGLHGDFINGWTDQEALQSAMKTCTGPERLSDPICSITRIQKRALTPVTHPLDAPPPAEELGQHGPLPKLPGDNPVTELHEAQWPERFGSSI</sequence>